<feature type="region of interest" description="Disordered" evidence="1">
    <location>
        <begin position="24"/>
        <end position="50"/>
    </location>
</feature>
<reference evidence="2" key="1">
    <citation type="submission" date="2014-12" db="EMBL/GenBank/DDBJ databases">
        <title>Insight into the proteome of Arion vulgaris.</title>
        <authorList>
            <person name="Aradska J."/>
            <person name="Bulat T."/>
            <person name="Smidak R."/>
            <person name="Sarate P."/>
            <person name="Gangsoo J."/>
            <person name="Sialana F."/>
            <person name="Bilban M."/>
            <person name="Lubec G."/>
        </authorList>
    </citation>
    <scope>NUCLEOTIDE SEQUENCE</scope>
    <source>
        <tissue evidence="2">Skin</tissue>
    </source>
</reference>
<proteinExistence type="predicted"/>
<protein>
    <submittedName>
        <fullName evidence="2">Uncharacterized protein</fullName>
    </submittedName>
</protein>
<feature type="compositionally biased region" description="Polar residues" evidence="1">
    <location>
        <begin position="34"/>
        <end position="43"/>
    </location>
</feature>
<organism evidence="2">
    <name type="scientific">Arion vulgaris</name>
    <dbReference type="NCBI Taxonomy" id="1028688"/>
    <lineage>
        <taxon>Eukaryota</taxon>
        <taxon>Metazoa</taxon>
        <taxon>Spiralia</taxon>
        <taxon>Lophotrochozoa</taxon>
        <taxon>Mollusca</taxon>
        <taxon>Gastropoda</taxon>
        <taxon>Heterobranchia</taxon>
        <taxon>Euthyneura</taxon>
        <taxon>Panpulmonata</taxon>
        <taxon>Eupulmonata</taxon>
        <taxon>Stylommatophora</taxon>
        <taxon>Helicina</taxon>
        <taxon>Arionoidea</taxon>
        <taxon>Arionidae</taxon>
        <taxon>Arion</taxon>
    </lineage>
</organism>
<evidence type="ECO:0000256" key="1">
    <source>
        <dbReference type="SAM" id="MobiDB-lite"/>
    </source>
</evidence>
<dbReference type="EMBL" id="HACG01040282">
    <property type="protein sequence ID" value="CEK87147.1"/>
    <property type="molecule type" value="Transcribed_RNA"/>
</dbReference>
<feature type="non-terminal residue" evidence="2">
    <location>
        <position position="50"/>
    </location>
</feature>
<name>A0A0B7B2Q3_9EUPU</name>
<dbReference type="AlphaFoldDB" id="A0A0B7B2Q3"/>
<feature type="compositionally biased region" description="Acidic residues" evidence="1">
    <location>
        <begin position="24"/>
        <end position="33"/>
    </location>
</feature>
<sequence length="50" mass="5670">MDGGFEILNDDKIVSNVTIDIEEEEEMDDDEETVLNQNPTTSHSEAKRSE</sequence>
<gene>
    <name evidence="2" type="primary">ORF157676</name>
</gene>
<accession>A0A0B7B2Q3</accession>
<evidence type="ECO:0000313" key="2">
    <source>
        <dbReference type="EMBL" id="CEK87147.1"/>
    </source>
</evidence>